<evidence type="ECO:0000313" key="2">
    <source>
        <dbReference type="EMBL" id="SDD84862.1"/>
    </source>
</evidence>
<keyword evidence="1" id="KW-1133">Transmembrane helix</keyword>
<protein>
    <submittedName>
        <fullName evidence="2">Uncharacterized protein</fullName>
    </submittedName>
</protein>
<evidence type="ECO:0000313" key="3">
    <source>
        <dbReference type="Proteomes" id="UP000198925"/>
    </source>
</evidence>
<dbReference type="EMBL" id="FMZX01000013">
    <property type="protein sequence ID" value="SDD84862.1"/>
    <property type="molecule type" value="Genomic_DNA"/>
</dbReference>
<name>A0A1G6Y3J2_9PROT</name>
<proteinExistence type="predicted"/>
<feature type="transmembrane region" description="Helical" evidence="1">
    <location>
        <begin position="12"/>
        <end position="32"/>
    </location>
</feature>
<dbReference type="Proteomes" id="UP000198925">
    <property type="component" value="Unassembled WGS sequence"/>
</dbReference>
<gene>
    <name evidence="2" type="ORF">SAMN04487779_101388</name>
</gene>
<reference evidence="2 3" key="1">
    <citation type="submission" date="2016-10" db="EMBL/GenBank/DDBJ databases">
        <authorList>
            <person name="de Groot N.N."/>
        </authorList>
    </citation>
    <scope>NUCLEOTIDE SEQUENCE [LARGE SCALE GENOMIC DNA]</scope>
    <source>
        <strain evidence="2 3">CPCC 100156</strain>
    </source>
</reference>
<organism evidence="2 3">
    <name type="scientific">Belnapia rosea</name>
    <dbReference type="NCBI Taxonomy" id="938405"/>
    <lineage>
        <taxon>Bacteria</taxon>
        <taxon>Pseudomonadati</taxon>
        <taxon>Pseudomonadota</taxon>
        <taxon>Alphaproteobacteria</taxon>
        <taxon>Acetobacterales</taxon>
        <taxon>Roseomonadaceae</taxon>
        <taxon>Belnapia</taxon>
    </lineage>
</organism>
<accession>A0A1G6Y3J2</accession>
<keyword evidence="3" id="KW-1185">Reference proteome</keyword>
<keyword evidence="1" id="KW-0472">Membrane</keyword>
<keyword evidence="1" id="KW-0812">Transmembrane</keyword>
<dbReference type="STRING" id="938405.SAMN02927895_04516"/>
<dbReference type="AlphaFoldDB" id="A0A1G6Y3J2"/>
<evidence type="ECO:0000256" key="1">
    <source>
        <dbReference type="SAM" id="Phobius"/>
    </source>
</evidence>
<sequence length="53" mass="5635">MPLLPKPSRPDFLGFLALVAILAVMLGAYLVFPHLQAAMGYQDCIASGRVTGC</sequence>